<evidence type="ECO:0000313" key="1">
    <source>
        <dbReference type="EMBL" id="AQK69572.1"/>
    </source>
</evidence>
<dbReference type="AlphaFoldDB" id="A0A1D6H418"/>
<reference evidence="1" key="1">
    <citation type="submission" date="2015-12" db="EMBL/GenBank/DDBJ databases">
        <title>Update maize B73 reference genome by single molecule sequencing technologies.</title>
        <authorList>
            <consortium name="Maize Genome Sequencing Project"/>
            <person name="Ware D."/>
        </authorList>
    </citation>
    <scope>NUCLEOTIDE SEQUENCE</scope>
    <source>
        <tissue evidence="1">Seedling</tissue>
    </source>
</reference>
<organism evidence="1">
    <name type="scientific">Zea mays</name>
    <name type="common">Maize</name>
    <dbReference type="NCBI Taxonomy" id="4577"/>
    <lineage>
        <taxon>Eukaryota</taxon>
        <taxon>Viridiplantae</taxon>
        <taxon>Streptophyta</taxon>
        <taxon>Embryophyta</taxon>
        <taxon>Tracheophyta</taxon>
        <taxon>Spermatophyta</taxon>
        <taxon>Magnoliopsida</taxon>
        <taxon>Liliopsida</taxon>
        <taxon>Poales</taxon>
        <taxon>Poaceae</taxon>
        <taxon>PACMAD clade</taxon>
        <taxon>Panicoideae</taxon>
        <taxon>Andropogonodae</taxon>
        <taxon>Andropogoneae</taxon>
        <taxon>Tripsacinae</taxon>
        <taxon>Zea</taxon>
    </lineage>
</organism>
<dbReference type="Gene3D" id="2.40.70.10">
    <property type="entry name" value="Acid Proteases"/>
    <property type="match status" value="1"/>
</dbReference>
<protein>
    <submittedName>
        <fullName evidence="1">Uncharacterized protein</fullName>
    </submittedName>
</protein>
<dbReference type="Gene3D" id="1.10.225.10">
    <property type="entry name" value="Saposin-like"/>
    <property type="match status" value="1"/>
</dbReference>
<gene>
    <name evidence="1" type="ORF">ZEAMMB73_Zm00001d015805</name>
</gene>
<accession>A0A1D6H418</accession>
<sequence>MPNMTAYDDNQFAAEKDVKQLSTHFSLSYLDYCVAESVIFFILAVASCGGAWDQHQLAEEEDVDPLPEAVITEINENIGTTGVVSQECKAIVSQCGQQILDLLLAEYSSKRQPFRSYDIKIFSGPKPMKDNEEEASLFVILYLLLTSVIFLPLFQKITRGLDLLDDILLGYKAEWPMNIGITVDALKIHAKIL</sequence>
<proteinExistence type="predicted"/>
<name>A0A1D6H418_MAIZE</name>
<dbReference type="EMBL" id="CM000781">
    <property type="protein sequence ID" value="AQK69572.1"/>
    <property type="molecule type" value="Genomic_DNA"/>
</dbReference>
<dbReference type="InterPro" id="IPR021109">
    <property type="entry name" value="Peptidase_aspartic_dom_sf"/>
</dbReference>